<dbReference type="SMART" id="SM00470">
    <property type="entry name" value="ParB"/>
    <property type="match status" value="1"/>
</dbReference>
<comment type="caution">
    <text evidence="2">The sequence shown here is derived from an EMBL/GenBank/DDBJ whole genome shotgun (WGS) entry which is preliminary data.</text>
</comment>
<organism evidence="2 3">
    <name type="scientific">Ligilactobacillus apodemi DSM 16634 = JCM 16172</name>
    <dbReference type="NCBI Taxonomy" id="1423724"/>
    <lineage>
        <taxon>Bacteria</taxon>
        <taxon>Bacillati</taxon>
        <taxon>Bacillota</taxon>
        <taxon>Bacilli</taxon>
        <taxon>Lactobacillales</taxon>
        <taxon>Lactobacillaceae</taxon>
        <taxon>Ligilactobacillus</taxon>
    </lineage>
</organism>
<dbReference type="AlphaFoldDB" id="A0A0R1TYW4"/>
<dbReference type="GO" id="GO:0045881">
    <property type="term" value="P:positive regulation of sporulation resulting in formation of a cellular spore"/>
    <property type="evidence" value="ECO:0007669"/>
    <property type="project" value="TreeGrafter"/>
</dbReference>
<dbReference type="GO" id="GO:0007059">
    <property type="term" value="P:chromosome segregation"/>
    <property type="evidence" value="ECO:0007669"/>
    <property type="project" value="TreeGrafter"/>
</dbReference>
<dbReference type="Proteomes" id="UP000051324">
    <property type="component" value="Unassembled WGS sequence"/>
</dbReference>
<dbReference type="Pfam" id="PF02195">
    <property type="entry name" value="ParB_N"/>
    <property type="match status" value="1"/>
</dbReference>
<dbReference type="InterPro" id="IPR003115">
    <property type="entry name" value="ParB_N"/>
</dbReference>
<dbReference type="InterPro" id="IPR050336">
    <property type="entry name" value="Chromosome_partition/occlusion"/>
</dbReference>
<dbReference type="STRING" id="1423724.FC32_GL001279"/>
<dbReference type="eggNOG" id="COG0863">
    <property type="taxonomic scope" value="Bacteria"/>
</dbReference>
<dbReference type="SUPFAM" id="SSF110849">
    <property type="entry name" value="ParB/Sulfiredoxin"/>
    <property type="match status" value="1"/>
</dbReference>
<gene>
    <name evidence="2" type="ORF">FC32_GL001279</name>
</gene>
<sequence>MKVIEMPIDQVKPYENNPRVNDDAVQETANSIKEFGWQQPIVVDKDNVIVVGHTRLKAAKKLKLKKVPVVIADTLSEQQVKAYRLADNKTGELADWDMELLDIELDDIVDLDMSDFGFDDFMEDEQSTFRKVMSQDNDAPPLSEKFGVFPGSILDTRRGEWQSRKKQWLDLGIASEVGREGNLTFAKSLDMGGATGGTSIFDPVLCELMYNWFTPHKGSKIYDPFAGGSVRGVTASILGHEYTGIELRKEQVEANIENAKQIGVPNDITWINDDSLNVDEYVQDNSQDLLLTCPPYADLEVYSDDPQDISNMSESDFDKTYVEILKRGANKVRDNRFAVVVISDVRSKKDGHYRDLQGLTKKAFKEQGFIFYNDIVLVNIIGSGAIRARRNMVNRKVVRCHQNVLVFYKGDTKKIKEHFPEIEVADDPLEESE</sequence>
<proteinExistence type="predicted"/>
<evidence type="ECO:0000313" key="2">
    <source>
        <dbReference type="EMBL" id="KRL84008.1"/>
    </source>
</evidence>
<evidence type="ECO:0000313" key="3">
    <source>
        <dbReference type="Proteomes" id="UP000051324"/>
    </source>
</evidence>
<dbReference type="PANTHER" id="PTHR33375">
    <property type="entry name" value="CHROMOSOME-PARTITIONING PROTEIN PARB-RELATED"/>
    <property type="match status" value="1"/>
</dbReference>
<dbReference type="RefSeq" id="WP_056957397.1">
    <property type="nucleotide sequence ID" value="NZ_AZFT01000053.1"/>
</dbReference>
<dbReference type="PATRIC" id="fig|1423724.4.peg.1335"/>
<dbReference type="EMBL" id="AZFT01000053">
    <property type="protein sequence ID" value="KRL84008.1"/>
    <property type="molecule type" value="Genomic_DNA"/>
</dbReference>
<dbReference type="GO" id="GO:0005694">
    <property type="term" value="C:chromosome"/>
    <property type="evidence" value="ECO:0007669"/>
    <property type="project" value="TreeGrafter"/>
</dbReference>
<accession>A0A0R1TYW4</accession>
<dbReference type="PANTHER" id="PTHR33375:SF1">
    <property type="entry name" value="CHROMOSOME-PARTITIONING PROTEIN PARB-RELATED"/>
    <property type="match status" value="1"/>
</dbReference>
<keyword evidence="3" id="KW-1185">Reference proteome</keyword>
<dbReference type="SUPFAM" id="SSF53335">
    <property type="entry name" value="S-adenosyl-L-methionine-dependent methyltransferases"/>
    <property type="match status" value="2"/>
</dbReference>
<reference evidence="2 3" key="1">
    <citation type="journal article" date="2015" name="Genome Announc.">
        <title>Expanding the biotechnology potential of lactobacilli through comparative genomics of 213 strains and associated genera.</title>
        <authorList>
            <person name="Sun Z."/>
            <person name="Harris H.M."/>
            <person name="McCann A."/>
            <person name="Guo C."/>
            <person name="Argimon S."/>
            <person name="Zhang W."/>
            <person name="Yang X."/>
            <person name="Jeffery I.B."/>
            <person name="Cooney J.C."/>
            <person name="Kagawa T.F."/>
            <person name="Liu W."/>
            <person name="Song Y."/>
            <person name="Salvetti E."/>
            <person name="Wrobel A."/>
            <person name="Rasinkangas P."/>
            <person name="Parkhill J."/>
            <person name="Rea M.C."/>
            <person name="O'Sullivan O."/>
            <person name="Ritari J."/>
            <person name="Douillard F.P."/>
            <person name="Paul Ross R."/>
            <person name="Yang R."/>
            <person name="Briner A.E."/>
            <person name="Felis G.E."/>
            <person name="de Vos W.M."/>
            <person name="Barrangou R."/>
            <person name="Klaenhammer T.R."/>
            <person name="Caufield P.W."/>
            <person name="Cui Y."/>
            <person name="Zhang H."/>
            <person name="O'Toole P.W."/>
        </authorList>
    </citation>
    <scope>NUCLEOTIDE SEQUENCE [LARGE SCALE GENOMIC DNA]</scope>
    <source>
        <strain evidence="2 3">DSM 16634</strain>
    </source>
</reference>
<dbReference type="InterPro" id="IPR029063">
    <property type="entry name" value="SAM-dependent_MTases_sf"/>
</dbReference>
<dbReference type="CDD" id="cd16402">
    <property type="entry name" value="ParB_N_like_MT"/>
    <property type="match status" value="1"/>
</dbReference>
<dbReference type="Gene3D" id="3.40.50.150">
    <property type="entry name" value="Vaccinia Virus protein VP39"/>
    <property type="match status" value="1"/>
</dbReference>
<evidence type="ECO:0000259" key="1">
    <source>
        <dbReference type="SMART" id="SM00470"/>
    </source>
</evidence>
<dbReference type="Gene3D" id="3.90.1530.10">
    <property type="entry name" value="Conserved hypothetical protein from pyrococcus furiosus pfu- 392566-001, ParB domain"/>
    <property type="match status" value="1"/>
</dbReference>
<name>A0A0R1TYW4_9LACO</name>
<protein>
    <submittedName>
        <fullName evidence="2">ParB-like protein</fullName>
    </submittedName>
</protein>
<dbReference type="InterPro" id="IPR036086">
    <property type="entry name" value="ParB/Sulfiredoxin_sf"/>
</dbReference>
<feature type="domain" description="ParB-like N-terminal" evidence="1">
    <location>
        <begin position="4"/>
        <end position="89"/>
    </location>
</feature>